<feature type="transmembrane region" description="Helical" evidence="1">
    <location>
        <begin position="197"/>
        <end position="216"/>
    </location>
</feature>
<evidence type="ECO:0000256" key="1">
    <source>
        <dbReference type="SAM" id="Phobius"/>
    </source>
</evidence>
<keyword evidence="1" id="KW-0472">Membrane</keyword>
<keyword evidence="1" id="KW-1133">Transmembrane helix</keyword>
<feature type="transmembrane region" description="Helical" evidence="1">
    <location>
        <begin position="290"/>
        <end position="307"/>
    </location>
</feature>
<dbReference type="Pfam" id="PF01757">
    <property type="entry name" value="Acyl_transf_3"/>
    <property type="match status" value="1"/>
</dbReference>
<name>A0ABY4BQQ0_9FLAO</name>
<evidence type="ECO:0000313" key="3">
    <source>
        <dbReference type="EMBL" id="UOE41527.1"/>
    </source>
</evidence>
<evidence type="ECO:0000259" key="2">
    <source>
        <dbReference type="Pfam" id="PF01757"/>
    </source>
</evidence>
<keyword evidence="3" id="KW-0012">Acyltransferase</keyword>
<dbReference type="RefSeq" id="WP_243550329.1">
    <property type="nucleotide sequence ID" value="NZ_CP094532.1"/>
</dbReference>
<gene>
    <name evidence="3" type="ORF">MTP09_02475</name>
</gene>
<accession>A0ABY4BQQ0</accession>
<sequence length="363" mass="41936">MQKNKSIYLPGLNGIRAIAAMSVIVSHIGLNLKLYDIPNFGGYSLANFGVTMFFALSGFLITYLLLKEKEKMGTIAIRKFYFRRLLRIWPLYYFYLIVTLVVLGFSINSYSWMYLFMLPNVPFALEAASVFPATLPHLAHYWSVGVEEQFYGFWPWFIKKSKRLFRILVGFAVFFFLIKVLLTVLNAPKFIVVLFHYTRFGCLGMGGIAAFLLVKGNKSFLSIFQNRIVELCAWFVFLLISINQFHLFSIVDHEIATLATLVIIINQVNNQKKLISLENKVFDYLGKISYGLYIYNPLIIFLISFVLKDLLTSSLFVNLILIYSVTILVVILVSHLSYFYFESKFLKWKDKFAVVKSKSSYSK</sequence>
<feature type="domain" description="Acyltransferase 3" evidence="2">
    <location>
        <begin position="10"/>
        <end position="333"/>
    </location>
</feature>
<proteinExistence type="predicted"/>
<dbReference type="InterPro" id="IPR050879">
    <property type="entry name" value="Acyltransferase_3"/>
</dbReference>
<keyword evidence="3" id="KW-0808">Transferase</keyword>
<feature type="transmembrane region" description="Helical" evidence="1">
    <location>
        <begin position="7"/>
        <end position="30"/>
    </location>
</feature>
<protein>
    <submittedName>
        <fullName evidence="3">Acyltransferase</fullName>
    </submittedName>
</protein>
<keyword evidence="4" id="KW-1185">Reference proteome</keyword>
<dbReference type="InterPro" id="IPR002656">
    <property type="entry name" value="Acyl_transf_3_dom"/>
</dbReference>
<keyword evidence="1" id="KW-0812">Transmembrane</keyword>
<dbReference type="PANTHER" id="PTHR23028">
    <property type="entry name" value="ACETYLTRANSFERASE"/>
    <property type="match status" value="1"/>
</dbReference>
<feature type="transmembrane region" description="Helical" evidence="1">
    <location>
        <begin position="228"/>
        <end position="247"/>
    </location>
</feature>
<reference evidence="3 4" key="1">
    <citation type="submission" date="2022-03" db="EMBL/GenBank/DDBJ databases">
        <title>Chryseobacterium sp. isolated from particulate matters in swine house.</title>
        <authorList>
            <person name="Won M."/>
            <person name="Kim S.-J."/>
            <person name="Kwon S.-W."/>
        </authorList>
    </citation>
    <scope>NUCLEOTIDE SEQUENCE [LARGE SCALE GENOMIC DNA]</scope>
    <source>
        <strain evidence="3 4">SC2-2</strain>
    </source>
</reference>
<evidence type="ECO:0000313" key="4">
    <source>
        <dbReference type="Proteomes" id="UP000831460"/>
    </source>
</evidence>
<feature type="transmembrane region" description="Helical" evidence="1">
    <location>
        <begin position="113"/>
        <end position="135"/>
    </location>
</feature>
<feature type="transmembrane region" description="Helical" evidence="1">
    <location>
        <begin position="86"/>
        <end position="107"/>
    </location>
</feature>
<dbReference type="Proteomes" id="UP000831460">
    <property type="component" value="Chromosome"/>
</dbReference>
<dbReference type="GO" id="GO:0016746">
    <property type="term" value="F:acyltransferase activity"/>
    <property type="evidence" value="ECO:0007669"/>
    <property type="project" value="UniProtKB-KW"/>
</dbReference>
<feature type="transmembrane region" description="Helical" evidence="1">
    <location>
        <begin position="319"/>
        <end position="341"/>
    </location>
</feature>
<dbReference type="EMBL" id="CP094532">
    <property type="protein sequence ID" value="UOE41527.1"/>
    <property type="molecule type" value="Genomic_DNA"/>
</dbReference>
<feature type="transmembrane region" description="Helical" evidence="1">
    <location>
        <begin position="164"/>
        <end position="185"/>
    </location>
</feature>
<dbReference type="PANTHER" id="PTHR23028:SF53">
    <property type="entry name" value="ACYL_TRANSF_3 DOMAIN-CONTAINING PROTEIN"/>
    <property type="match status" value="1"/>
</dbReference>
<feature type="transmembrane region" description="Helical" evidence="1">
    <location>
        <begin position="42"/>
        <end position="66"/>
    </location>
</feature>
<organism evidence="3 4">
    <name type="scientific">Chryseobacterium suipulveris</name>
    <dbReference type="NCBI Taxonomy" id="2929800"/>
    <lineage>
        <taxon>Bacteria</taxon>
        <taxon>Pseudomonadati</taxon>
        <taxon>Bacteroidota</taxon>
        <taxon>Flavobacteriia</taxon>
        <taxon>Flavobacteriales</taxon>
        <taxon>Weeksellaceae</taxon>
        <taxon>Chryseobacterium group</taxon>
        <taxon>Chryseobacterium</taxon>
    </lineage>
</organism>